<feature type="domain" description="C2H2-type" evidence="2">
    <location>
        <begin position="168"/>
        <end position="199"/>
    </location>
</feature>
<keyword evidence="4" id="KW-1185">Reference proteome</keyword>
<feature type="domain" description="C2H2-type" evidence="2">
    <location>
        <begin position="56"/>
        <end position="79"/>
    </location>
</feature>
<evidence type="ECO:0000313" key="4">
    <source>
        <dbReference type="Proteomes" id="UP000886998"/>
    </source>
</evidence>
<feature type="compositionally biased region" description="Basic residues" evidence="1">
    <location>
        <begin position="277"/>
        <end position="288"/>
    </location>
</feature>
<dbReference type="InterPro" id="IPR013087">
    <property type="entry name" value="Znf_C2H2_type"/>
</dbReference>
<comment type="caution">
    <text evidence="3">The sequence shown here is derived from an EMBL/GenBank/DDBJ whole genome shotgun (WGS) entry which is preliminary data.</text>
</comment>
<feature type="non-terminal residue" evidence="3">
    <location>
        <position position="1"/>
    </location>
</feature>
<feature type="region of interest" description="Disordered" evidence="1">
    <location>
        <begin position="74"/>
        <end position="147"/>
    </location>
</feature>
<dbReference type="SMART" id="SM00355">
    <property type="entry name" value="ZnF_C2H2"/>
    <property type="match status" value="2"/>
</dbReference>
<gene>
    <name evidence="3" type="ORF">TNIN_319311</name>
</gene>
<organism evidence="3 4">
    <name type="scientific">Trichonephila inaurata madagascariensis</name>
    <dbReference type="NCBI Taxonomy" id="2747483"/>
    <lineage>
        <taxon>Eukaryota</taxon>
        <taxon>Metazoa</taxon>
        <taxon>Ecdysozoa</taxon>
        <taxon>Arthropoda</taxon>
        <taxon>Chelicerata</taxon>
        <taxon>Arachnida</taxon>
        <taxon>Araneae</taxon>
        <taxon>Araneomorphae</taxon>
        <taxon>Entelegynae</taxon>
        <taxon>Araneoidea</taxon>
        <taxon>Nephilidae</taxon>
        <taxon>Trichonephila</taxon>
        <taxon>Trichonephila inaurata</taxon>
    </lineage>
</organism>
<reference evidence="3" key="1">
    <citation type="submission" date="2020-08" db="EMBL/GenBank/DDBJ databases">
        <title>Multicomponent nature underlies the extraordinary mechanical properties of spider dragline silk.</title>
        <authorList>
            <person name="Kono N."/>
            <person name="Nakamura H."/>
            <person name="Mori M."/>
            <person name="Yoshida Y."/>
            <person name="Ohtoshi R."/>
            <person name="Malay A.D."/>
            <person name="Moran D.A.P."/>
            <person name="Tomita M."/>
            <person name="Numata K."/>
            <person name="Arakawa K."/>
        </authorList>
    </citation>
    <scope>NUCLEOTIDE SEQUENCE</scope>
</reference>
<feature type="region of interest" description="Disordered" evidence="1">
    <location>
        <begin position="267"/>
        <end position="308"/>
    </location>
</feature>
<name>A0A8X6MIK4_9ARAC</name>
<accession>A0A8X6MIK4</accession>
<dbReference type="AlphaFoldDB" id="A0A8X6MIK4"/>
<sequence>RHTPQPSSQLRRLTFPPKTSRHHLCNCSVLHPPRYWTSFCQGTSRSHQSRNEPPFFKCTRCDFEAKSKKGLFYHKRQQHPKQTTRIEDNKPSTSSMPAVEVTKSTIGTSDKKATTTDEIPPIKDDSSKKDGSTAKDSSCKDTDPQPSIPDIALRGNILNFAFPLCSLFRCPVAGCAFKCKTKKWFTSNNSLQRHISVCHRQQITKSAYFCRECRQPFSCKPSFHPCFKGTPFLVEPTTRSEWECNQCGAHFPSKVLSHKKNKIREEEVPFQVPVPSRTKKKSRRKKIKNLSEGNPSTTQLAAPPPPSNPILVVPDVPEETTLINVEECQVLVSFKEPLNQLLEIDDLPGAKPDFFALVEDIVTVVRDHFHLRPPGQSPMTAKKTLDLQDPTGSTKVLCLEQAEADSAAHVNQH</sequence>
<protein>
    <recommendedName>
        <fullName evidence="2">C2H2-type domain-containing protein</fullName>
    </recommendedName>
</protein>
<feature type="compositionally biased region" description="Basic and acidic residues" evidence="1">
    <location>
        <begin position="109"/>
        <end position="143"/>
    </location>
</feature>
<feature type="compositionally biased region" description="Polar residues" evidence="1">
    <location>
        <begin position="91"/>
        <end position="108"/>
    </location>
</feature>
<evidence type="ECO:0000313" key="3">
    <source>
        <dbReference type="EMBL" id="GFS55019.1"/>
    </source>
</evidence>
<evidence type="ECO:0000256" key="1">
    <source>
        <dbReference type="SAM" id="MobiDB-lite"/>
    </source>
</evidence>
<dbReference type="EMBL" id="BMAV01026985">
    <property type="protein sequence ID" value="GFS55019.1"/>
    <property type="molecule type" value="Genomic_DNA"/>
</dbReference>
<dbReference type="OrthoDB" id="6515899at2759"/>
<dbReference type="Proteomes" id="UP000886998">
    <property type="component" value="Unassembled WGS sequence"/>
</dbReference>
<evidence type="ECO:0000259" key="2">
    <source>
        <dbReference type="SMART" id="SM00355"/>
    </source>
</evidence>
<proteinExistence type="predicted"/>